<reference evidence="1 2" key="1">
    <citation type="submission" date="2014-10" db="EMBL/GenBank/DDBJ databases">
        <title>Genome sequence of Novosphingobium malaysiense MUSC 273(T).</title>
        <authorList>
            <person name="Lee L.-H."/>
        </authorList>
    </citation>
    <scope>NUCLEOTIDE SEQUENCE [LARGE SCALE GENOMIC DNA]</scope>
    <source>
        <strain evidence="1 2">MUSC 273</strain>
    </source>
</reference>
<dbReference type="EMBL" id="JTDI01000008">
    <property type="protein sequence ID" value="KHK89200.1"/>
    <property type="molecule type" value="Genomic_DNA"/>
</dbReference>
<name>A0A0B1ZFD0_9SPHN</name>
<gene>
    <name evidence="1" type="ORF">LK12_22060</name>
</gene>
<dbReference type="Proteomes" id="UP000031057">
    <property type="component" value="Unassembled WGS sequence"/>
</dbReference>
<comment type="caution">
    <text evidence="1">The sequence shown here is derived from an EMBL/GenBank/DDBJ whole genome shotgun (WGS) entry which is preliminary data.</text>
</comment>
<evidence type="ECO:0000313" key="1">
    <source>
        <dbReference type="EMBL" id="KHK89200.1"/>
    </source>
</evidence>
<proteinExistence type="predicted"/>
<evidence type="ECO:0000313" key="2">
    <source>
        <dbReference type="Proteomes" id="UP000031057"/>
    </source>
</evidence>
<accession>A0A0B1ZFD0</accession>
<keyword evidence="2" id="KW-1185">Reference proteome</keyword>
<dbReference type="RefSeq" id="WP_039289897.1">
    <property type="nucleotide sequence ID" value="NZ_JTDI01000008.1"/>
</dbReference>
<dbReference type="STRING" id="1348853.LK12_22060"/>
<organism evidence="1 2">
    <name type="scientific">Novosphingobium malaysiense</name>
    <dbReference type="NCBI Taxonomy" id="1348853"/>
    <lineage>
        <taxon>Bacteria</taxon>
        <taxon>Pseudomonadati</taxon>
        <taxon>Pseudomonadota</taxon>
        <taxon>Alphaproteobacteria</taxon>
        <taxon>Sphingomonadales</taxon>
        <taxon>Sphingomonadaceae</taxon>
        <taxon>Novosphingobium</taxon>
    </lineage>
</organism>
<dbReference type="AlphaFoldDB" id="A0A0B1ZFD0"/>
<dbReference type="OrthoDB" id="8100530at2"/>
<protein>
    <submittedName>
        <fullName evidence="1">Uncharacterized protein</fullName>
    </submittedName>
</protein>
<sequence length="74" mass="8363">MADSEKRTNFVRLAEGRTQIALDAIRKLGNLSNRRAYEFSDADIRKISKALKEAVSDLEKRFGSSNEPSDSFKL</sequence>